<keyword evidence="3" id="KW-1185">Reference proteome</keyword>
<evidence type="ECO:0000313" key="3">
    <source>
        <dbReference type="Proteomes" id="UP001235712"/>
    </source>
</evidence>
<protein>
    <submittedName>
        <fullName evidence="2">Phage baseplate assembly protein W</fullName>
    </submittedName>
</protein>
<dbReference type="Gene3D" id="3.10.450.40">
    <property type="match status" value="1"/>
</dbReference>
<dbReference type="Proteomes" id="UP001235712">
    <property type="component" value="Unassembled WGS sequence"/>
</dbReference>
<proteinExistence type="predicted"/>
<evidence type="ECO:0000259" key="1">
    <source>
        <dbReference type="Pfam" id="PF04965"/>
    </source>
</evidence>
<reference evidence="2 3" key="1">
    <citation type="submission" date="2023-07" db="EMBL/GenBank/DDBJ databases">
        <title>Sequencing the genomes of 1000 actinobacteria strains.</title>
        <authorList>
            <person name="Klenk H.-P."/>
        </authorList>
    </citation>
    <scope>NUCLEOTIDE SEQUENCE [LARGE SCALE GENOMIC DNA]</scope>
    <source>
        <strain evidence="2 3">DSM 44388</strain>
    </source>
</reference>
<gene>
    <name evidence="2" type="ORF">J2S57_005635</name>
</gene>
<name>A0ABT9PB12_9ACTN</name>
<dbReference type="EMBL" id="JAUSQZ010000001">
    <property type="protein sequence ID" value="MDP9829886.1"/>
    <property type="molecule type" value="Genomic_DNA"/>
</dbReference>
<dbReference type="Pfam" id="PF04965">
    <property type="entry name" value="GPW_gp25"/>
    <property type="match status" value="1"/>
</dbReference>
<dbReference type="InterPro" id="IPR007048">
    <property type="entry name" value="IraD/Gp25-like"/>
</dbReference>
<accession>A0ABT9PB12</accession>
<dbReference type="RefSeq" id="WP_307248533.1">
    <property type="nucleotide sequence ID" value="NZ_JAUSQZ010000001.1"/>
</dbReference>
<comment type="caution">
    <text evidence="2">The sequence shown here is derived from an EMBL/GenBank/DDBJ whole genome shotgun (WGS) entry which is preliminary data.</text>
</comment>
<sequence length="168" mass="18495">MSTRPGPAQRGPAGFVEQISRPPTIEPAAYVAVPREITDFIGRGLAWPLRVDHTGVIALSQGAADLDSSVRLVLLTAPGERLMRPEFGCRIHELVFEPVTPNTLGLMRHAVIEALAKWEPRITVEAVEVLADADAAGLVHIHVAYRIRSTNDRRNLVHPFYLIPQEDV</sequence>
<evidence type="ECO:0000313" key="2">
    <source>
        <dbReference type="EMBL" id="MDP9829886.1"/>
    </source>
</evidence>
<dbReference type="SUPFAM" id="SSF160719">
    <property type="entry name" value="gpW/gp25-like"/>
    <property type="match status" value="1"/>
</dbReference>
<organism evidence="2 3">
    <name type="scientific">Kineosporia succinea</name>
    <dbReference type="NCBI Taxonomy" id="84632"/>
    <lineage>
        <taxon>Bacteria</taxon>
        <taxon>Bacillati</taxon>
        <taxon>Actinomycetota</taxon>
        <taxon>Actinomycetes</taxon>
        <taxon>Kineosporiales</taxon>
        <taxon>Kineosporiaceae</taxon>
        <taxon>Kineosporia</taxon>
    </lineage>
</organism>
<feature type="domain" description="IraD/Gp25-like" evidence="1">
    <location>
        <begin position="61"/>
        <end position="151"/>
    </location>
</feature>